<evidence type="ECO:0000313" key="2">
    <source>
        <dbReference type="EMBL" id="RMI02201.1"/>
    </source>
</evidence>
<gene>
    <name evidence="2" type="ORF">EA795_04705</name>
</gene>
<comment type="caution">
    <text evidence="2">The sequence shown here is derived from an EMBL/GenBank/DDBJ whole genome shotgun (WGS) entry which is preliminary data.</text>
</comment>
<dbReference type="EMBL" id="RFFL01000003">
    <property type="protein sequence ID" value="RMI02201.1"/>
    <property type="molecule type" value="Genomic_DNA"/>
</dbReference>
<organism evidence="2 3">
    <name type="scientific">Stutzerimonas nitrititolerans</name>
    <dbReference type="NCBI Taxonomy" id="2482751"/>
    <lineage>
        <taxon>Bacteria</taxon>
        <taxon>Pseudomonadati</taxon>
        <taxon>Pseudomonadota</taxon>
        <taxon>Gammaproteobacteria</taxon>
        <taxon>Pseudomonadales</taxon>
        <taxon>Pseudomonadaceae</taxon>
        <taxon>Stutzerimonas</taxon>
    </lineage>
</organism>
<proteinExistence type="predicted"/>
<evidence type="ECO:0000313" key="3">
    <source>
        <dbReference type="Proteomes" id="UP000269134"/>
    </source>
</evidence>
<evidence type="ECO:0000256" key="1">
    <source>
        <dbReference type="SAM" id="MobiDB-lite"/>
    </source>
</evidence>
<dbReference type="RefSeq" id="WP_122075827.1">
    <property type="nucleotide sequence ID" value="NZ_RFFL01000003.1"/>
</dbReference>
<feature type="region of interest" description="Disordered" evidence="1">
    <location>
        <begin position="1"/>
        <end position="31"/>
    </location>
</feature>
<reference evidence="2 3" key="1">
    <citation type="submission" date="2018-10" db="EMBL/GenBank/DDBJ databases">
        <title>Pseudomonas sp. GL14 genome.</title>
        <authorList>
            <person name="Peng J."/>
            <person name="Liu Z.-P."/>
        </authorList>
    </citation>
    <scope>NUCLEOTIDE SEQUENCE [LARGE SCALE GENOMIC DNA]</scope>
    <source>
        <strain evidence="2 3">GL14</strain>
    </source>
</reference>
<sequence>MPTTPSSCESNHDTSAAKKAALSGPVLTMDRGRPTHVPLSMHEYLRLAGGNASIIDVLATPDAEGVEFDPPRADIKIRQVNLSC</sequence>
<name>A0ABX9V8Y2_9GAMM</name>
<dbReference type="GeneID" id="84608333"/>
<accession>A0ABX9V8Y2</accession>
<dbReference type="Proteomes" id="UP000269134">
    <property type="component" value="Unassembled WGS sequence"/>
</dbReference>
<keyword evidence="3" id="KW-1185">Reference proteome</keyword>
<protein>
    <submittedName>
        <fullName evidence="2">Type II toxin-antitoxin system Phd/YefM family antitoxin</fullName>
    </submittedName>
</protein>